<feature type="compositionally biased region" description="Acidic residues" evidence="8">
    <location>
        <begin position="14"/>
        <end position="28"/>
    </location>
</feature>
<dbReference type="InterPro" id="IPR039119">
    <property type="entry name" value="ABT1/Esf2"/>
</dbReference>
<comment type="similarity">
    <text evidence="2">Belongs to the ESF2/ABP1 family.</text>
</comment>
<keyword evidence="4" id="KW-0539">Nucleus</keyword>
<feature type="compositionally biased region" description="Basic and acidic residues" evidence="8">
    <location>
        <begin position="68"/>
        <end position="79"/>
    </location>
</feature>
<feature type="domain" description="RRM" evidence="9">
    <location>
        <begin position="130"/>
        <end position="212"/>
    </location>
</feature>
<keyword evidence="3 7" id="KW-0694">RNA-binding</keyword>
<reference evidence="10" key="1">
    <citation type="journal article" date="2020" name="Stud. Mycol.">
        <title>101 Dothideomycetes genomes: a test case for predicting lifestyles and emergence of pathogens.</title>
        <authorList>
            <person name="Haridas S."/>
            <person name="Albert R."/>
            <person name="Binder M."/>
            <person name="Bloem J."/>
            <person name="Labutti K."/>
            <person name="Salamov A."/>
            <person name="Andreopoulos B."/>
            <person name="Baker S."/>
            <person name="Barry K."/>
            <person name="Bills G."/>
            <person name="Bluhm B."/>
            <person name="Cannon C."/>
            <person name="Castanera R."/>
            <person name="Culley D."/>
            <person name="Daum C."/>
            <person name="Ezra D."/>
            <person name="Gonzalez J."/>
            <person name="Henrissat B."/>
            <person name="Kuo A."/>
            <person name="Liang C."/>
            <person name="Lipzen A."/>
            <person name="Lutzoni F."/>
            <person name="Magnuson J."/>
            <person name="Mondo S."/>
            <person name="Nolan M."/>
            <person name="Ohm R."/>
            <person name="Pangilinan J."/>
            <person name="Park H.-J."/>
            <person name="Ramirez L."/>
            <person name="Alfaro M."/>
            <person name="Sun H."/>
            <person name="Tritt A."/>
            <person name="Yoshinaga Y."/>
            <person name="Zwiers L.-H."/>
            <person name="Turgeon B."/>
            <person name="Goodwin S."/>
            <person name="Spatafora J."/>
            <person name="Crous P."/>
            <person name="Grigoriev I."/>
        </authorList>
    </citation>
    <scope>NUCLEOTIDE SEQUENCE</scope>
    <source>
        <strain evidence="10">ATCC 16933</strain>
    </source>
</reference>
<dbReference type="AlphaFoldDB" id="A0A6A6P5C3"/>
<accession>A0A6A6P5C3</accession>
<evidence type="ECO:0000256" key="2">
    <source>
        <dbReference type="ARBA" id="ARBA00005819"/>
    </source>
</evidence>
<dbReference type="Gene3D" id="3.30.70.330">
    <property type="match status" value="1"/>
</dbReference>
<dbReference type="GO" id="GO:0000447">
    <property type="term" value="P:endonucleolytic cleavage in ITS1 to separate SSU-rRNA from 5.8S rRNA and LSU-rRNA from tricistronic rRNA transcript (SSU-rRNA, 5.8S rRNA, LSU-rRNA)"/>
    <property type="evidence" value="ECO:0007669"/>
    <property type="project" value="TreeGrafter"/>
</dbReference>
<dbReference type="GO" id="GO:0005730">
    <property type="term" value="C:nucleolus"/>
    <property type="evidence" value="ECO:0007669"/>
    <property type="project" value="UniProtKB-SubCell"/>
</dbReference>
<evidence type="ECO:0000256" key="3">
    <source>
        <dbReference type="ARBA" id="ARBA00022884"/>
    </source>
</evidence>
<dbReference type="SUPFAM" id="SSF54928">
    <property type="entry name" value="RNA-binding domain, RBD"/>
    <property type="match status" value="1"/>
</dbReference>
<dbReference type="InterPro" id="IPR035979">
    <property type="entry name" value="RBD_domain_sf"/>
</dbReference>
<protein>
    <recommendedName>
        <fullName evidence="6">18S rRNA factor 2</fullName>
    </recommendedName>
</protein>
<feature type="region of interest" description="Disordered" evidence="8">
    <location>
        <begin position="1"/>
        <end position="119"/>
    </location>
</feature>
<dbReference type="Proteomes" id="UP000799766">
    <property type="component" value="Unassembled WGS sequence"/>
</dbReference>
<evidence type="ECO:0000256" key="8">
    <source>
        <dbReference type="SAM" id="MobiDB-lite"/>
    </source>
</evidence>
<feature type="region of interest" description="Disordered" evidence="8">
    <location>
        <begin position="308"/>
        <end position="335"/>
    </location>
</feature>
<dbReference type="InterPro" id="IPR012677">
    <property type="entry name" value="Nucleotide-bd_a/b_plait_sf"/>
</dbReference>
<dbReference type="Pfam" id="PF00076">
    <property type="entry name" value="RRM_1"/>
    <property type="match status" value="1"/>
</dbReference>
<dbReference type="SMART" id="SM00360">
    <property type="entry name" value="RRM"/>
    <property type="match status" value="1"/>
</dbReference>
<evidence type="ECO:0000256" key="7">
    <source>
        <dbReference type="PROSITE-ProRule" id="PRU00176"/>
    </source>
</evidence>
<evidence type="ECO:0000259" key="9">
    <source>
        <dbReference type="PROSITE" id="PS50102"/>
    </source>
</evidence>
<proteinExistence type="inferred from homology"/>
<feature type="compositionally biased region" description="Basic residues" evidence="8">
    <location>
        <begin position="312"/>
        <end position="321"/>
    </location>
</feature>
<dbReference type="GO" id="GO:0000480">
    <property type="term" value="P:endonucleolytic cleavage in 5'-ETS of tricistronic rRNA transcript (SSU-rRNA, 5.8S rRNA, LSU-rRNA)"/>
    <property type="evidence" value="ECO:0007669"/>
    <property type="project" value="TreeGrafter"/>
</dbReference>
<sequence length="344" mass="38980">MSARKRNEWLEAGLSDEEDQDDGYDSEAAEQRRRVAFYGRTSKRRKVNSDFEGSDGDDDGVASSAQICEKEVGNLEDTARTGQRIELPDDDFVDPDPSVSHNDTGAPAAPYSKLTKKKLESARKKAARTGVVYLSRIPPFMKPTAIRNLLSPYGDIGRIFLTPEDAEMRRRRIRSGGNKKTKYTDGWVEFLDKKDAKAAVETLNTQIIGGKKGGWYHDDVWNMRYLKGFKWHHLTEQIANENAERAARMRAEVVRTTKENKEFLANVEKAKMVEGMKSKREGKTAGRNGLNNADEVEDTAKVESVKFDGPRRHFKQSKTKLKKLESEDDVDQPEDVTRVLSKIF</sequence>
<dbReference type="PANTHER" id="PTHR12311">
    <property type="entry name" value="ACTIVATOR OF BASAL TRANSCRIPTION 1"/>
    <property type="match status" value="1"/>
</dbReference>
<evidence type="ECO:0000256" key="5">
    <source>
        <dbReference type="ARBA" id="ARBA00025024"/>
    </source>
</evidence>
<dbReference type="InterPro" id="IPR000504">
    <property type="entry name" value="RRM_dom"/>
</dbReference>
<dbReference type="InterPro" id="IPR034353">
    <property type="entry name" value="ABT1/ESF2_RRM"/>
</dbReference>
<dbReference type="GO" id="GO:0003723">
    <property type="term" value="F:RNA binding"/>
    <property type="evidence" value="ECO:0007669"/>
    <property type="project" value="UniProtKB-UniRule"/>
</dbReference>
<dbReference type="CDD" id="cd12263">
    <property type="entry name" value="RRM_ABT1_like"/>
    <property type="match status" value="1"/>
</dbReference>
<evidence type="ECO:0000313" key="11">
    <source>
        <dbReference type="Proteomes" id="UP000799766"/>
    </source>
</evidence>
<dbReference type="OrthoDB" id="287393at2759"/>
<comment type="subcellular location">
    <subcellularLocation>
        <location evidence="1">Nucleus</location>
        <location evidence="1">Nucleolus</location>
    </subcellularLocation>
</comment>
<evidence type="ECO:0000256" key="6">
    <source>
        <dbReference type="ARBA" id="ARBA00032634"/>
    </source>
</evidence>
<dbReference type="EMBL" id="MU001676">
    <property type="protein sequence ID" value="KAF2458978.1"/>
    <property type="molecule type" value="Genomic_DNA"/>
</dbReference>
<evidence type="ECO:0000256" key="1">
    <source>
        <dbReference type="ARBA" id="ARBA00004604"/>
    </source>
</evidence>
<name>A0A6A6P5C3_9PEZI</name>
<dbReference type="PANTHER" id="PTHR12311:SF7">
    <property type="entry name" value="ACTIVATOR OF BASAL TRANSCRIPTION 1"/>
    <property type="match status" value="1"/>
</dbReference>
<comment type="function">
    <text evidence="5">Involved in the small subunit (SSU) processome assembly and function, and in the 18S rRNA synthesis. Required for the early cleavages at sites A0, A1 and A2.</text>
</comment>
<dbReference type="PROSITE" id="PS50102">
    <property type="entry name" value="RRM"/>
    <property type="match status" value="1"/>
</dbReference>
<dbReference type="GO" id="GO:0034462">
    <property type="term" value="P:small-subunit processome assembly"/>
    <property type="evidence" value="ECO:0007669"/>
    <property type="project" value="TreeGrafter"/>
</dbReference>
<evidence type="ECO:0000256" key="4">
    <source>
        <dbReference type="ARBA" id="ARBA00023242"/>
    </source>
</evidence>
<organism evidence="10 11">
    <name type="scientific">Lineolata rhizophorae</name>
    <dbReference type="NCBI Taxonomy" id="578093"/>
    <lineage>
        <taxon>Eukaryota</taxon>
        <taxon>Fungi</taxon>
        <taxon>Dikarya</taxon>
        <taxon>Ascomycota</taxon>
        <taxon>Pezizomycotina</taxon>
        <taxon>Dothideomycetes</taxon>
        <taxon>Dothideomycetes incertae sedis</taxon>
        <taxon>Lineolatales</taxon>
        <taxon>Lineolataceae</taxon>
        <taxon>Lineolata</taxon>
    </lineage>
</organism>
<keyword evidence="11" id="KW-1185">Reference proteome</keyword>
<dbReference type="GO" id="GO:0000472">
    <property type="term" value="P:endonucleolytic cleavage to generate mature 5'-end of SSU-rRNA from (SSU-rRNA, 5.8S rRNA, LSU-rRNA)"/>
    <property type="evidence" value="ECO:0007669"/>
    <property type="project" value="TreeGrafter"/>
</dbReference>
<evidence type="ECO:0000313" key="10">
    <source>
        <dbReference type="EMBL" id="KAF2458978.1"/>
    </source>
</evidence>
<gene>
    <name evidence="10" type="ORF">BDY21DRAFT_282624</name>
</gene>